<dbReference type="NCBIfam" id="TIGR00666">
    <property type="entry name" value="PBP4"/>
    <property type="match status" value="1"/>
</dbReference>
<feature type="chain" id="PRO_5032354260" evidence="3">
    <location>
        <begin position="30"/>
        <end position="479"/>
    </location>
</feature>
<organism evidence="4 5">
    <name type="scientific">Xylophilus rhododendri</name>
    <dbReference type="NCBI Taxonomy" id="2697032"/>
    <lineage>
        <taxon>Bacteria</taxon>
        <taxon>Pseudomonadati</taxon>
        <taxon>Pseudomonadota</taxon>
        <taxon>Betaproteobacteria</taxon>
        <taxon>Burkholderiales</taxon>
        <taxon>Xylophilus</taxon>
    </lineage>
</organism>
<dbReference type="GO" id="GO:0009002">
    <property type="term" value="F:serine-type D-Ala-D-Ala carboxypeptidase activity"/>
    <property type="evidence" value="ECO:0007669"/>
    <property type="project" value="UniProtKB-EC"/>
</dbReference>
<dbReference type="EC" id="3.4.16.4" evidence="4"/>
<keyword evidence="4" id="KW-0121">Carboxypeptidase</keyword>
<dbReference type="Gene3D" id="3.40.710.10">
    <property type="entry name" value="DD-peptidase/beta-lactamase superfamily"/>
    <property type="match status" value="2"/>
</dbReference>
<name>A0A857J6P3_9BURK</name>
<reference evidence="4 5" key="1">
    <citation type="submission" date="2020-01" db="EMBL/GenBank/DDBJ databases">
        <title>Genome sequencing of strain KACC 21265.</title>
        <authorList>
            <person name="Heo J."/>
            <person name="Kim S.-J."/>
            <person name="Kim J.-S."/>
            <person name="Hong S.-B."/>
            <person name="Kwon S.-W."/>
        </authorList>
    </citation>
    <scope>NUCLEOTIDE SEQUENCE [LARGE SCALE GENOMIC DNA]</scope>
    <source>
        <strain evidence="4 5">KACC 21265</strain>
    </source>
</reference>
<keyword evidence="4" id="KW-0645">Protease</keyword>
<gene>
    <name evidence="4" type="primary">dacB</name>
    <name evidence="4" type="ORF">GT347_13505</name>
</gene>
<dbReference type="AlphaFoldDB" id="A0A857J6P3"/>
<dbReference type="GO" id="GO:0000270">
    <property type="term" value="P:peptidoglycan metabolic process"/>
    <property type="evidence" value="ECO:0007669"/>
    <property type="project" value="TreeGrafter"/>
</dbReference>
<dbReference type="KEGG" id="xyk:GT347_13505"/>
<evidence type="ECO:0000256" key="2">
    <source>
        <dbReference type="ARBA" id="ARBA00022801"/>
    </source>
</evidence>
<dbReference type="PRINTS" id="PR00922">
    <property type="entry name" value="DADACBPTASE3"/>
</dbReference>
<dbReference type="GO" id="GO:0006508">
    <property type="term" value="P:proteolysis"/>
    <property type="evidence" value="ECO:0007669"/>
    <property type="project" value="InterPro"/>
</dbReference>
<dbReference type="SUPFAM" id="SSF56601">
    <property type="entry name" value="beta-lactamase/transpeptidase-like"/>
    <property type="match status" value="1"/>
</dbReference>
<evidence type="ECO:0000313" key="4">
    <source>
        <dbReference type="EMBL" id="QHI98913.1"/>
    </source>
</evidence>
<dbReference type="PANTHER" id="PTHR30023:SF0">
    <property type="entry name" value="PENICILLIN-SENSITIVE CARBOXYPEPTIDASE A"/>
    <property type="match status" value="1"/>
</dbReference>
<evidence type="ECO:0000256" key="3">
    <source>
        <dbReference type="SAM" id="SignalP"/>
    </source>
</evidence>
<accession>A0A857J6P3</accession>
<comment type="similarity">
    <text evidence="1">Belongs to the peptidase S13 family.</text>
</comment>
<keyword evidence="3" id="KW-0732">Signal</keyword>
<evidence type="ECO:0000313" key="5">
    <source>
        <dbReference type="Proteomes" id="UP000464787"/>
    </source>
</evidence>
<dbReference type="Gene3D" id="3.50.80.20">
    <property type="entry name" value="D-Ala-D-Ala carboxypeptidase C, peptidase S13"/>
    <property type="match status" value="1"/>
</dbReference>
<sequence length="479" mass="50422">MPSFSSSRRAAAALLLSLALPGLPLTAAAQSAERLPPEVEAALQRARLPADALSVIVAPADGGAARLRWRAERPVNPASVMKLVTTYAALDILGPAFRWNTPVTLGGPVDTDGTLQGDVFIKGQGDPSMVMERLWLLLRRLQAQGVKNIAGDIVLDRSAFVLPPHDAAAFDGEPSKPYNAAPDALLINFRALTLGFVPEPAIGRARVMVDPPLAGLKLPDTVPLAPARTACGDWRGALQADLSSPDRIAFAGSYAAECGEKSWPVAYADPDHYAERAISGMWRAMGGRLAGRVREGRAPAGFAPAFSAASPTLAEVIRDINKYSNNVMAQQVFLTLSLQAGGSGSFEASRALVQGWWRARFPDVEPPVLDNGAGLSREGRISAQALARLLQAAWRSPLMPDLAASLPMAGIDGTLRRSQAAAGSAHLKTGSLNDVAAVAGYVHTASGRRWVLVAVANDPNAAAARPAFDALVNWAARQP</sequence>
<feature type="signal peptide" evidence="3">
    <location>
        <begin position="1"/>
        <end position="29"/>
    </location>
</feature>
<dbReference type="EMBL" id="CP047650">
    <property type="protein sequence ID" value="QHI98913.1"/>
    <property type="molecule type" value="Genomic_DNA"/>
</dbReference>
<dbReference type="InterPro" id="IPR012338">
    <property type="entry name" value="Beta-lactam/transpept-like"/>
</dbReference>
<evidence type="ECO:0000256" key="1">
    <source>
        <dbReference type="ARBA" id="ARBA00006096"/>
    </source>
</evidence>
<dbReference type="RefSeq" id="WP_160552543.1">
    <property type="nucleotide sequence ID" value="NZ_CP047650.1"/>
</dbReference>
<keyword evidence="5" id="KW-1185">Reference proteome</keyword>
<proteinExistence type="inferred from homology"/>
<dbReference type="Proteomes" id="UP000464787">
    <property type="component" value="Chromosome"/>
</dbReference>
<dbReference type="InterPro" id="IPR000667">
    <property type="entry name" value="Peptidase_S13"/>
</dbReference>
<keyword evidence="2 4" id="KW-0378">Hydrolase</keyword>
<protein>
    <submittedName>
        <fullName evidence="4">D-alanyl-D-alanine carboxypeptidase/D-alanyl-D-alanine-endopeptidase</fullName>
        <ecNumber evidence="4">3.4.16.4</ecNumber>
    </submittedName>
</protein>
<dbReference type="Pfam" id="PF02113">
    <property type="entry name" value="Peptidase_S13"/>
    <property type="match status" value="1"/>
</dbReference>
<dbReference type="PANTHER" id="PTHR30023">
    <property type="entry name" value="D-ALANYL-D-ALANINE CARBOXYPEPTIDASE"/>
    <property type="match status" value="1"/>
</dbReference>